<feature type="domain" description="HTTM-like" evidence="6">
    <location>
        <begin position="23"/>
        <end position="300"/>
    </location>
</feature>
<evidence type="ECO:0000256" key="4">
    <source>
        <dbReference type="ARBA" id="ARBA00023136"/>
    </source>
</evidence>
<name>A0A5B9QGB3_9BACT</name>
<evidence type="ECO:0000256" key="3">
    <source>
        <dbReference type="ARBA" id="ARBA00022989"/>
    </source>
</evidence>
<evidence type="ECO:0000256" key="2">
    <source>
        <dbReference type="ARBA" id="ARBA00022692"/>
    </source>
</evidence>
<feature type="transmembrane region" description="Helical" evidence="5">
    <location>
        <begin position="263"/>
        <end position="291"/>
    </location>
</feature>
<keyword evidence="8" id="KW-1185">Reference proteome</keyword>
<dbReference type="SMART" id="SM00752">
    <property type="entry name" value="HTTM"/>
    <property type="match status" value="1"/>
</dbReference>
<protein>
    <submittedName>
        <fullName evidence="7">Sporulation-delaying protein SdpB</fullName>
    </submittedName>
</protein>
<dbReference type="InterPro" id="IPR052964">
    <property type="entry name" value="Sporulation_signal_mat"/>
</dbReference>
<evidence type="ECO:0000313" key="7">
    <source>
        <dbReference type="EMBL" id="QEG36710.1"/>
    </source>
</evidence>
<dbReference type="EMBL" id="CP042913">
    <property type="protein sequence ID" value="QEG36710.1"/>
    <property type="molecule type" value="Genomic_DNA"/>
</dbReference>
<dbReference type="GO" id="GO:0012505">
    <property type="term" value="C:endomembrane system"/>
    <property type="evidence" value="ECO:0007669"/>
    <property type="project" value="UniProtKB-SubCell"/>
</dbReference>
<evidence type="ECO:0000259" key="6">
    <source>
        <dbReference type="SMART" id="SM00752"/>
    </source>
</evidence>
<feature type="transmembrane region" description="Helical" evidence="5">
    <location>
        <begin position="233"/>
        <end position="256"/>
    </location>
</feature>
<evidence type="ECO:0000256" key="1">
    <source>
        <dbReference type="ARBA" id="ARBA00004127"/>
    </source>
</evidence>
<feature type="transmembrane region" description="Helical" evidence="5">
    <location>
        <begin position="29"/>
        <end position="49"/>
    </location>
</feature>
<evidence type="ECO:0000313" key="8">
    <source>
        <dbReference type="Proteomes" id="UP000323917"/>
    </source>
</evidence>
<dbReference type="OrthoDB" id="128729at2"/>
<proteinExistence type="predicted"/>
<dbReference type="Pfam" id="PF05090">
    <property type="entry name" value="HTTM"/>
    <property type="match status" value="1"/>
</dbReference>
<dbReference type="InterPro" id="IPR053934">
    <property type="entry name" value="HTTM_dom"/>
</dbReference>
<gene>
    <name evidence="7" type="primary">sdpB</name>
    <name evidence="7" type="ORF">Pr1d_40460</name>
</gene>
<keyword evidence="4 5" id="KW-0472">Membrane</keyword>
<accession>A0A5B9QGB3</accession>
<dbReference type="KEGG" id="bgok:Pr1d_40460"/>
<dbReference type="AlphaFoldDB" id="A0A5B9QGB3"/>
<organism evidence="7 8">
    <name type="scientific">Bythopirellula goksoeyrii</name>
    <dbReference type="NCBI Taxonomy" id="1400387"/>
    <lineage>
        <taxon>Bacteria</taxon>
        <taxon>Pseudomonadati</taxon>
        <taxon>Planctomycetota</taxon>
        <taxon>Planctomycetia</taxon>
        <taxon>Pirellulales</taxon>
        <taxon>Lacipirellulaceae</taxon>
        <taxon>Bythopirellula</taxon>
    </lineage>
</organism>
<comment type="subcellular location">
    <subcellularLocation>
        <location evidence="1">Endomembrane system</location>
        <topology evidence="1">Multi-pass membrane protein</topology>
    </subcellularLocation>
</comment>
<reference evidence="7 8" key="1">
    <citation type="submission" date="2019-08" db="EMBL/GenBank/DDBJ databases">
        <title>Deep-cultivation of Planctomycetes and their phenomic and genomic characterization uncovers novel biology.</title>
        <authorList>
            <person name="Wiegand S."/>
            <person name="Jogler M."/>
            <person name="Boedeker C."/>
            <person name="Pinto D."/>
            <person name="Vollmers J."/>
            <person name="Rivas-Marin E."/>
            <person name="Kohn T."/>
            <person name="Peeters S.H."/>
            <person name="Heuer A."/>
            <person name="Rast P."/>
            <person name="Oberbeckmann S."/>
            <person name="Bunk B."/>
            <person name="Jeske O."/>
            <person name="Meyerdierks A."/>
            <person name="Storesund J.E."/>
            <person name="Kallscheuer N."/>
            <person name="Luecker S."/>
            <person name="Lage O.M."/>
            <person name="Pohl T."/>
            <person name="Merkel B.J."/>
            <person name="Hornburger P."/>
            <person name="Mueller R.-W."/>
            <person name="Bruemmer F."/>
            <person name="Labrenz M."/>
            <person name="Spormann A.M."/>
            <person name="Op den Camp H."/>
            <person name="Overmann J."/>
            <person name="Amann R."/>
            <person name="Jetten M.S.M."/>
            <person name="Mascher T."/>
            <person name="Medema M.H."/>
            <person name="Devos D.P."/>
            <person name="Kaster A.-K."/>
            <person name="Ovreas L."/>
            <person name="Rohde M."/>
            <person name="Galperin M.Y."/>
            <person name="Jogler C."/>
        </authorList>
    </citation>
    <scope>NUCLEOTIDE SEQUENCE [LARGE SCALE GENOMIC DNA]</scope>
    <source>
        <strain evidence="7 8">Pr1d</strain>
    </source>
</reference>
<feature type="transmembrane region" description="Helical" evidence="5">
    <location>
        <begin position="89"/>
        <end position="110"/>
    </location>
</feature>
<dbReference type="InterPro" id="IPR011020">
    <property type="entry name" value="HTTM-like"/>
</dbReference>
<keyword evidence="2 5" id="KW-0812">Transmembrane</keyword>
<dbReference type="Proteomes" id="UP000323917">
    <property type="component" value="Chromosome"/>
</dbReference>
<dbReference type="RefSeq" id="WP_148075028.1">
    <property type="nucleotide sequence ID" value="NZ_CP042913.1"/>
</dbReference>
<evidence type="ECO:0000256" key="5">
    <source>
        <dbReference type="SAM" id="Phobius"/>
    </source>
</evidence>
<keyword evidence="3 5" id="KW-1133">Transmembrane helix</keyword>
<dbReference type="PANTHER" id="PTHR39535">
    <property type="entry name" value="SPORULATION-DELAYING PROTEIN SDPB"/>
    <property type="match status" value="1"/>
</dbReference>
<feature type="transmembrane region" description="Helical" evidence="5">
    <location>
        <begin position="117"/>
        <end position="137"/>
    </location>
</feature>
<dbReference type="PANTHER" id="PTHR39535:SF2">
    <property type="entry name" value="HTTM DOMAIN-CONTAINING PROTEIN"/>
    <property type="match status" value="1"/>
</dbReference>
<sequence length="320" mass="36508">MGVFSDTRGYIAECWQAWNRFWFRPTDPATLSLIRLLAGAMLFYTHLVWSFDLQAFIGQDGWLPVEYIRRIQGQQWSVWSVFFWTKPVWLLWTVHIVALLVFFCLMLGLFSRTMAVLGFLFAVSYAHRISPGAFFGLDKANCMLALYTMLGPCGARYSLDSVRRLRRGDTQPVAPSTSANLAIRLLQIHLCIIYLFSGLAKLTGENWHAGTAVWWAIANQEYQSLDMTWIANYPVLIAIATHVALFWELFYCALVWNRYTRPLVLWMAVFVHGGIALIMGMITFGLAMLIANVSFFKPATVRRWVDPVASRIARLLGAGR</sequence>